<organism evidence="14">
    <name type="scientific">Salinispirillum sp. LH 10-3-1</name>
    <dbReference type="NCBI Taxonomy" id="2952525"/>
    <lineage>
        <taxon>Bacteria</taxon>
        <taxon>Pseudomonadati</taxon>
        <taxon>Pseudomonadota</taxon>
        <taxon>Gammaproteobacteria</taxon>
        <taxon>Oceanospirillales</taxon>
        <taxon>Saccharospirillaceae</taxon>
        <taxon>Salinispirillum</taxon>
    </lineage>
</organism>
<dbReference type="Pfam" id="PF02743">
    <property type="entry name" value="dCache_1"/>
    <property type="match status" value="1"/>
</dbReference>
<proteinExistence type="inferred from homology"/>
<protein>
    <submittedName>
        <fullName evidence="14">Methyl-accepting chemotaxis protein</fullName>
    </submittedName>
</protein>
<evidence type="ECO:0000259" key="12">
    <source>
        <dbReference type="PROSITE" id="PS50111"/>
    </source>
</evidence>
<keyword evidence="3" id="KW-0145">Chemotaxis</keyword>
<evidence type="ECO:0000256" key="2">
    <source>
        <dbReference type="ARBA" id="ARBA00022475"/>
    </source>
</evidence>
<dbReference type="Gene3D" id="3.30.450.20">
    <property type="entry name" value="PAS domain"/>
    <property type="match status" value="1"/>
</dbReference>
<feature type="transmembrane region" description="Helical" evidence="11">
    <location>
        <begin position="292"/>
        <end position="314"/>
    </location>
</feature>
<dbReference type="SUPFAM" id="SSF58104">
    <property type="entry name" value="Methyl-accepting chemotaxis protein (MCP) signaling domain"/>
    <property type="match status" value="1"/>
</dbReference>
<feature type="region of interest" description="Disordered" evidence="10">
    <location>
        <begin position="421"/>
        <end position="440"/>
    </location>
</feature>
<dbReference type="SUPFAM" id="SSF103190">
    <property type="entry name" value="Sensory domain-like"/>
    <property type="match status" value="1"/>
</dbReference>
<dbReference type="Gene3D" id="1.10.287.950">
    <property type="entry name" value="Methyl-accepting chemotaxis protein"/>
    <property type="match status" value="1"/>
</dbReference>
<keyword evidence="5 11" id="KW-1133">Transmembrane helix</keyword>
<evidence type="ECO:0000256" key="9">
    <source>
        <dbReference type="PROSITE-ProRule" id="PRU00284"/>
    </source>
</evidence>
<gene>
    <name evidence="14" type="ORF">NFC81_15615</name>
</gene>
<evidence type="ECO:0000256" key="4">
    <source>
        <dbReference type="ARBA" id="ARBA00022692"/>
    </source>
</evidence>
<dbReference type="PROSITE" id="PS50111">
    <property type="entry name" value="CHEMOTAXIS_TRANSDUC_2"/>
    <property type="match status" value="1"/>
</dbReference>
<dbReference type="InterPro" id="IPR029151">
    <property type="entry name" value="Sensor-like_sf"/>
</dbReference>
<keyword evidence="7 9" id="KW-0807">Transducer</keyword>
<evidence type="ECO:0000256" key="8">
    <source>
        <dbReference type="ARBA" id="ARBA00029447"/>
    </source>
</evidence>
<dbReference type="SMART" id="SM00283">
    <property type="entry name" value="MA"/>
    <property type="match status" value="1"/>
</dbReference>
<dbReference type="GO" id="GO:0006935">
    <property type="term" value="P:chemotaxis"/>
    <property type="evidence" value="ECO:0007669"/>
    <property type="project" value="UniProtKB-KW"/>
</dbReference>
<feature type="compositionally biased region" description="Low complexity" evidence="10">
    <location>
        <begin position="427"/>
        <end position="439"/>
    </location>
</feature>
<dbReference type="GO" id="GO:0005886">
    <property type="term" value="C:plasma membrane"/>
    <property type="evidence" value="ECO:0007669"/>
    <property type="project" value="UniProtKB-SubCell"/>
</dbReference>
<dbReference type="InterPro" id="IPR033479">
    <property type="entry name" value="dCache_1"/>
</dbReference>
<comment type="subcellular location">
    <subcellularLocation>
        <location evidence="1">Cell membrane</location>
        <topology evidence="1">Multi-pass membrane protein</topology>
    </subcellularLocation>
</comment>
<dbReference type="RefSeq" id="WP_304995408.1">
    <property type="nucleotide sequence ID" value="NZ_CP101717.1"/>
</dbReference>
<accession>A0AB38YG01</accession>
<evidence type="ECO:0000256" key="6">
    <source>
        <dbReference type="ARBA" id="ARBA00023136"/>
    </source>
</evidence>
<dbReference type="PROSITE" id="PS50885">
    <property type="entry name" value="HAMP"/>
    <property type="match status" value="1"/>
</dbReference>
<evidence type="ECO:0000256" key="3">
    <source>
        <dbReference type="ARBA" id="ARBA00022500"/>
    </source>
</evidence>
<keyword evidence="2" id="KW-1003">Cell membrane</keyword>
<evidence type="ECO:0000256" key="1">
    <source>
        <dbReference type="ARBA" id="ARBA00004651"/>
    </source>
</evidence>
<dbReference type="Pfam" id="PF00015">
    <property type="entry name" value="MCPsignal"/>
    <property type="match status" value="1"/>
</dbReference>
<feature type="domain" description="Methyl-accepting transducer" evidence="12">
    <location>
        <begin position="375"/>
        <end position="611"/>
    </location>
</feature>
<evidence type="ECO:0000313" key="14">
    <source>
        <dbReference type="EMBL" id="WLD58122.1"/>
    </source>
</evidence>
<evidence type="ECO:0000256" key="5">
    <source>
        <dbReference type="ARBA" id="ARBA00022989"/>
    </source>
</evidence>
<evidence type="ECO:0000259" key="13">
    <source>
        <dbReference type="PROSITE" id="PS50885"/>
    </source>
</evidence>
<dbReference type="CDD" id="cd12914">
    <property type="entry name" value="PDC1_DGC_like"/>
    <property type="match status" value="1"/>
</dbReference>
<evidence type="ECO:0000256" key="7">
    <source>
        <dbReference type="ARBA" id="ARBA00023224"/>
    </source>
</evidence>
<dbReference type="AlphaFoldDB" id="A0AB38YG01"/>
<keyword evidence="4 11" id="KW-0812">Transmembrane</keyword>
<dbReference type="InterPro" id="IPR003660">
    <property type="entry name" value="HAMP_dom"/>
</dbReference>
<sequence length="647" mass="69077">MSNPAVHAWRSLSFGVRLTLMMVTLILASIVLLTSLVFVQYQRAQVNASMAEIEARSETNSQSFTEWLIARQDEMRYLATVQYAVNLDLPSIASLMATLAEQGGFYDTIFVVGPNGVGQAGVSFENGRARIMPTSEANAFNVADRAWFRSAISGQDTFSQPVVSRATGATVSTVAIPIRRDGQIIAVMRGAVQVDTLVDRVAELSRDQGTEIYLLDGTGLAITPANSISDRSRPLTTRAAEAIQAETNFVGRYINAANTPVVGSTSYMPLLDWGLVVETRESVALAEVRQMLITLIVISSVVIAGASAICLAVIRTVTRTLGGDPNYAAKIVHQVSEGDLTADIHIQAGDTTSLLASIRTMQQNLRQMMTDIGSYSDQVAASSTELAQINEETEAGIQRQVQEISSSATAMNEMTATLEEVARNTQSTADASRSASDAAETGRIVVQSTIDAIRNLATEVDNATQVINEVKQDSDRIGSILQVIEAIAEQTNLLALNAAIEAARAGESGRGFAVVADEVRSLASRTKDSTTEIQAMIEKLQSGSDRAVKAMVVSTKGTETSVARATDTGEKLESIASAVAMIDQTAQQIASATEEQTAVSKDINKSIHNISDVSEQTAANVEQSTQASESLAKLAEQLKALVFHFKV</sequence>
<evidence type="ECO:0000256" key="11">
    <source>
        <dbReference type="SAM" id="Phobius"/>
    </source>
</evidence>
<dbReference type="InterPro" id="IPR004089">
    <property type="entry name" value="MCPsignal_dom"/>
</dbReference>
<dbReference type="GO" id="GO:0007165">
    <property type="term" value="P:signal transduction"/>
    <property type="evidence" value="ECO:0007669"/>
    <property type="project" value="UniProtKB-KW"/>
</dbReference>
<reference evidence="14" key="1">
    <citation type="submission" date="2022-07" db="EMBL/GenBank/DDBJ databases">
        <title>Complete genome sequence of Salinispirillum sp. LH10-3-1 capable of multiple carbohydrate inversion isolated from a soda lake.</title>
        <authorList>
            <person name="Liu J."/>
            <person name="Zhai Y."/>
            <person name="Zhang H."/>
            <person name="Yang H."/>
            <person name="Qu J."/>
            <person name="Li J."/>
        </authorList>
    </citation>
    <scope>NUCLEOTIDE SEQUENCE</scope>
    <source>
        <strain evidence="14">LH 10-3-1</strain>
    </source>
</reference>
<feature type="domain" description="HAMP" evidence="13">
    <location>
        <begin position="329"/>
        <end position="370"/>
    </location>
</feature>
<comment type="similarity">
    <text evidence="8">Belongs to the methyl-accepting chemotaxis (MCP) protein family.</text>
</comment>
<dbReference type="PANTHER" id="PTHR32089">
    <property type="entry name" value="METHYL-ACCEPTING CHEMOTAXIS PROTEIN MCPB"/>
    <property type="match status" value="1"/>
</dbReference>
<dbReference type="CDD" id="cd11386">
    <property type="entry name" value="MCP_signal"/>
    <property type="match status" value="1"/>
</dbReference>
<dbReference type="EMBL" id="CP101717">
    <property type="protein sequence ID" value="WLD58122.1"/>
    <property type="molecule type" value="Genomic_DNA"/>
</dbReference>
<dbReference type="FunFam" id="1.10.287.950:FF:000001">
    <property type="entry name" value="Methyl-accepting chemotaxis sensory transducer"/>
    <property type="match status" value="1"/>
</dbReference>
<keyword evidence="6 11" id="KW-0472">Membrane</keyword>
<dbReference type="PANTHER" id="PTHR32089:SF120">
    <property type="entry name" value="METHYL-ACCEPTING CHEMOTAXIS PROTEIN TLPQ"/>
    <property type="match status" value="1"/>
</dbReference>
<evidence type="ECO:0000256" key="10">
    <source>
        <dbReference type="SAM" id="MobiDB-lite"/>
    </source>
</evidence>
<name>A0AB38YG01_9GAMM</name>
<feature type="transmembrane region" description="Helical" evidence="11">
    <location>
        <begin position="20"/>
        <end position="41"/>
    </location>
</feature>